<feature type="region of interest" description="Disordered" evidence="2">
    <location>
        <begin position="307"/>
        <end position="329"/>
    </location>
</feature>
<dbReference type="EMBL" id="UYRR01033101">
    <property type="protein sequence ID" value="VDK57811.1"/>
    <property type="molecule type" value="Genomic_DNA"/>
</dbReference>
<dbReference type="OrthoDB" id="10551892at2759"/>
<keyword evidence="4" id="KW-1185">Reference proteome</keyword>
<name>A0A0M3K7U9_ANISI</name>
<proteinExistence type="predicted"/>
<evidence type="ECO:0000313" key="5">
    <source>
        <dbReference type="WBParaSite" id="ASIM_0001704001-mRNA-1"/>
    </source>
</evidence>
<organism evidence="5">
    <name type="scientific">Anisakis simplex</name>
    <name type="common">Herring worm</name>
    <dbReference type="NCBI Taxonomy" id="6269"/>
    <lineage>
        <taxon>Eukaryota</taxon>
        <taxon>Metazoa</taxon>
        <taxon>Ecdysozoa</taxon>
        <taxon>Nematoda</taxon>
        <taxon>Chromadorea</taxon>
        <taxon>Rhabditida</taxon>
        <taxon>Spirurina</taxon>
        <taxon>Ascaridomorpha</taxon>
        <taxon>Ascaridoidea</taxon>
        <taxon>Anisakidae</taxon>
        <taxon>Anisakis</taxon>
        <taxon>Anisakis simplex complex</taxon>
    </lineage>
</organism>
<keyword evidence="1" id="KW-0175">Coiled coil</keyword>
<feature type="compositionally biased region" description="Polar residues" evidence="2">
    <location>
        <begin position="387"/>
        <end position="398"/>
    </location>
</feature>
<protein>
    <submittedName>
        <fullName evidence="3 5">Uncharacterized protein</fullName>
    </submittedName>
</protein>
<feature type="region of interest" description="Disordered" evidence="2">
    <location>
        <begin position="358"/>
        <end position="407"/>
    </location>
</feature>
<dbReference type="Proteomes" id="UP000267096">
    <property type="component" value="Unassembled WGS sequence"/>
</dbReference>
<evidence type="ECO:0000313" key="4">
    <source>
        <dbReference type="Proteomes" id="UP000267096"/>
    </source>
</evidence>
<accession>A0A0M3K7U9</accession>
<sequence>MSSYFSIGRLPGFHGNSVYFPADETILEESEVSSEMDHGKRSEMQKTHKQMSKFLSRGAAGDIPNALPRLGGLEYVNPRGSSPLGAGFQNFMQTNAHTPFSGGPAANAYGAYSSVEHENVFNRDSDAFHSNKTTTVFNRANDALHSNKTTTVNQSREGPVSGFSSWSESKWSMPTKIFSDSYYALGTLNAVDVADVERGHAKHQEEMMSLQKDADSLRMLEEEESLTTAVNKLSTAQDIDNSLTTATHQGTTPQKHVQIAAADAIGHDEGRAMSDSIYISLPNMHNAYTRNYPQQPVYQPIIQRETAEQNVTNSNETEGSEPVKSVAMNAPIDQVSEIKTAIEDQPPKVFEDSFYAFDTESGDDKSDTGSENPELVDAQVDDDNEDNPSATTTDSVKPTDQVIGLPKAKITCIPSDYNLEELRGLESFGSR</sequence>
<feature type="compositionally biased region" description="Polar residues" evidence="2">
    <location>
        <begin position="308"/>
        <end position="317"/>
    </location>
</feature>
<gene>
    <name evidence="3" type="ORF">ASIM_LOCUS16447</name>
</gene>
<feature type="coiled-coil region" evidence="1">
    <location>
        <begin position="193"/>
        <end position="220"/>
    </location>
</feature>
<dbReference type="AlphaFoldDB" id="A0A0M3K7U9"/>
<reference evidence="5" key="1">
    <citation type="submission" date="2017-02" db="UniProtKB">
        <authorList>
            <consortium name="WormBaseParasite"/>
        </authorList>
    </citation>
    <scope>IDENTIFICATION</scope>
</reference>
<dbReference type="WBParaSite" id="ASIM_0001704001-mRNA-1">
    <property type="protein sequence ID" value="ASIM_0001704001-mRNA-1"/>
    <property type="gene ID" value="ASIM_0001704001"/>
</dbReference>
<evidence type="ECO:0000313" key="3">
    <source>
        <dbReference type="EMBL" id="VDK57811.1"/>
    </source>
</evidence>
<reference evidence="3 4" key="2">
    <citation type="submission" date="2018-11" db="EMBL/GenBank/DDBJ databases">
        <authorList>
            <consortium name="Pathogen Informatics"/>
        </authorList>
    </citation>
    <scope>NUCLEOTIDE SEQUENCE [LARGE SCALE GENOMIC DNA]</scope>
</reference>
<evidence type="ECO:0000256" key="1">
    <source>
        <dbReference type="SAM" id="Coils"/>
    </source>
</evidence>
<evidence type="ECO:0000256" key="2">
    <source>
        <dbReference type="SAM" id="MobiDB-lite"/>
    </source>
</evidence>